<comment type="caution">
    <text evidence="1">The sequence shown here is derived from an EMBL/GenBank/DDBJ whole genome shotgun (WGS) entry which is preliminary data.</text>
</comment>
<accession>A0ABU5JP46</accession>
<evidence type="ECO:0000313" key="2">
    <source>
        <dbReference type="Proteomes" id="UP001290101"/>
    </source>
</evidence>
<evidence type="ECO:0000313" key="1">
    <source>
        <dbReference type="EMBL" id="MDZ5494422.1"/>
    </source>
</evidence>
<gene>
    <name evidence="1" type="ORF">U2F25_34100</name>
</gene>
<proteinExistence type="predicted"/>
<reference evidence="1 2" key="1">
    <citation type="submission" date="2023-12" db="EMBL/GenBank/DDBJ databases">
        <title>Micromonospora sp. nov., isolated from Atacama Desert.</title>
        <authorList>
            <person name="Carro L."/>
            <person name="Golinska P."/>
            <person name="Klenk H.-P."/>
            <person name="Goodfellow M."/>
        </authorList>
    </citation>
    <scope>NUCLEOTIDE SEQUENCE [LARGE SCALE GENOMIC DNA]</scope>
    <source>
        <strain evidence="1 2">4G53</strain>
    </source>
</reference>
<name>A0ABU5JP46_9ACTN</name>
<keyword evidence="2" id="KW-1185">Reference proteome</keyword>
<dbReference type="Proteomes" id="UP001290101">
    <property type="component" value="Unassembled WGS sequence"/>
</dbReference>
<sequence length="151" mass="16557">MSSPPPQSAPENKRRRLGWALAVVTALLLLCGLPLEFARHSHRNESREADKEVGQYLILIQGRDHASADAMLCGGDDTSVAKLPGRYQPDWQLPLVESFTIVSTWDWSSVIDGHGRGYQVRLVFAEGSATTVELAVEVIADDPCIATEIPF</sequence>
<protein>
    <submittedName>
        <fullName evidence="1">Uncharacterized protein</fullName>
    </submittedName>
</protein>
<organism evidence="1 2">
    <name type="scientific">Micromonospora sicca</name>
    <dbReference type="NCBI Taxonomy" id="2202420"/>
    <lineage>
        <taxon>Bacteria</taxon>
        <taxon>Bacillati</taxon>
        <taxon>Actinomycetota</taxon>
        <taxon>Actinomycetes</taxon>
        <taxon>Micromonosporales</taxon>
        <taxon>Micromonosporaceae</taxon>
        <taxon>Micromonospora</taxon>
    </lineage>
</organism>
<dbReference type="EMBL" id="JAXOTQ010000074">
    <property type="protein sequence ID" value="MDZ5494422.1"/>
    <property type="molecule type" value="Genomic_DNA"/>
</dbReference>
<dbReference type="RefSeq" id="WP_322443891.1">
    <property type="nucleotide sequence ID" value="NZ_JAXOTQ010000074.1"/>
</dbReference>